<dbReference type="PIR" id="AI3071">
    <property type="entry name" value="AI3071"/>
</dbReference>
<evidence type="ECO:0000313" key="2">
    <source>
        <dbReference type="Proteomes" id="UP000000813"/>
    </source>
</evidence>
<dbReference type="Proteomes" id="UP000000813">
    <property type="component" value="Chromosome linear"/>
</dbReference>
<dbReference type="PATRIC" id="fig|176299.10.peg.4004"/>
<dbReference type="EMBL" id="AE007870">
    <property type="protein sequence ID" value="AAK89242.1"/>
    <property type="molecule type" value="Genomic_DNA"/>
</dbReference>
<dbReference type="KEGG" id="atu:Atu4197"/>
<name>A9CG75_AGRFC</name>
<dbReference type="SUPFAM" id="SSF74650">
    <property type="entry name" value="Galactose mutarotase-like"/>
    <property type="match status" value="1"/>
</dbReference>
<sequence length="291" mass="32454">MVLMPSPETIFIESGPLSARFRSDWGGRMTHLVHAEMGDILAPTQADVFEPYNWPRAGAYPLVPYHNRVYGASFVESGKTHRLLPHPALTPDAMHGPAHRRPWHVASAAEDRVTLQLNYEADDEWPFSFVAEQHFRLEPDRLIVELSIINSSDASAPVSLGWHPYLAVPLSSHAETDARLEYPLDALNVPTGNEAHPRSSRSIPAATGYTLHFRYWSTATVELDKGTLLLEADPIFEYLAVHRMEKYLCLEPVSMAAGALCLPETERESRGLRTILPEGRLSGRISLSIRG</sequence>
<dbReference type="STRING" id="176299.Atu4197"/>
<dbReference type="OrthoDB" id="9796517at2"/>
<reference evidence="1 2" key="1">
    <citation type="journal article" date="2001" name="Science">
        <title>The genome of the natural genetic engineer Agrobacterium tumefaciens C58.</title>
        <authorList>
            <person name="Wood D.W."/>
            <person name="Setubal J.C."/>
            <person name="Kaul R."/>
            <person name="Monks D.E."/>
            <person name="Kitajima J.P."/>
            <person name="Okura V.K."/>
            <person name="Zhou Y."/>
            <person name="Chen L."/>
            <person name="Wood G.E."/>
            <person name="Almeida N.F.Jr."/>
            <person name="Woo L."/>
            <person name="Chen Y."/>
            <person name="Paulsen I.T."/>
            <person name="Eisen J.A."/>
            <person name="Karp P.D."/>
            <person name="Bovee D.Sr."/>
            <person name="Chapman P."/>
            <person name="Clendenning J."/>
            <person name="Deatherage G."/>
            <person name="Gillet W."/>
            <person name="Grant C."/>
            <person name="Kutyavin T."/>
            <person name="Levy R."/>
            <person name="Li M.J."/>
            <person name="McClelland E."/>
            <person name="Palmieri A."/>
            <person name="Raymond C."/>
            <person name="Rouse G."/>
            <person name="Saenphimmachak C."/>
            <person name="Wu Z."/>
            <person name="Romero P."/>
            <person name="Gordon D."/>
            <person name="Zhang S."/>
            <person name="Yoo H."/>
            <person name="Tao Y."/>
            <person name="Biddle P."/>
            <person name="Jung M."/>
            <person name="Krespan W."/>
            <person name="Perry M."/>
            <person name="Gordon-Kamm B."/>
            <person name="Liao L."/>
            <person name="Kim S."/>
            <person name="Hendrick C."/>
            <person name="Zhao Z.Y."/>
            <person name="Dolan M."/>
            <person name="Chumley F."/>
            <person name="Tingey S.V."/>
            <person name="Tomb J.F."/>
            <person name="Gordon M.P."/>
            <person name="Olson M.V."/>
            <person name="Nester E.W."/>
        </authorList>
    </citation>
    <scope>NUCLEOTIDE SEQUENCE [LARGE SCALE GENOMIC DNA]</scope>
    <source>
        <strain evidence="2">C58 / ATCC 33970</strain>
    </source>
</reference>
<dbReference type="InterPro" id="IPR008183">
    <property type="entry name" value="Aldose_1/G6P_1-epimerase"/>
</dbReference>
<gene>
    <name evidence="1" type="ordered locus">Atu4197</name>
</gene>
<dbReference type="EnsemblBacteria" id="AAK89242">
    <property type="protein sequence ID" value="AAK89242"/>
    <property type="gene ID" value="Atu4197"/>
</dbReference>
<dbReference type="BioCyc" id="AGRO:ATU4197-MONOMER"/>
<dbReference type="Gene3D" id="2.70.98.10">
    <property type="match status" value="1"/>
</dbReference>
<dbReference type="HOGENOM" id="CLU_052486_0_0_5"/>
<dbReference type="AlphaFoldDB" id="A9CG75"/>
<protein>
    <recommendedName>
        <fullName evidence="3">Galactose mutarotase</fullName>
    </recommendedName>
</protein>
<dbReference type="eggNOG" id="COG2017">
    <property type="taxonomic scope" value="Bacteria"/>
</dbReference>
<dbReference type="GO" id="GO:0005975">
    <property type="term" value="P:carbohydrate metabolic process"/>
    <property type="evidence" value="ECO:0007669"/>
    <property type="project" value="InterPro"/>
</dbReference>
<dbReference type="SMR" id="A9CG75"/>
<dbReference type="GO" id="GO:0030246">
    <property type="term" value="F:carbohydrate binding"/>
    <property type="evidence" value="ECO:0007669"/>
    <property type="project" value="InterPro"/>
</dbReference>
<dbReference type="Pfam" id="PF01263">
    <property type="entry name" value="Aldose_epim"/>
    <property type="match status" value="1"/>
</dbReference>
<dbReference type="CDD" id="cd09021">
    <property type="entry name" value="Aldose_epim_Ec_YphB"/>
    <property type="match status" value="1"/>
</dbReference>
<organism evidence="1 2">
    <name type="scientific">Agrobacterium fabrum (strain C58 / ATCC 33970)</name>
    <name type="common">Agrobacterium tumefaciens (strain C58)</name>
    <dbReference type="NCBI Taxonomy" id="176299"/>
    <lineage>
        <taxon>Bacteria</taxon>
        <taxon>Pseudomonadati</taxon>
        <taxon>Pseudomonadota</taxon>
        <taxon>Alphaproteobacteria</taxon>
        <taxon>Hyphomicrobiales</taxon>
        <taxon>Rhizobiaceae</taxon>
        <taxon>Rhizobium/Agrobacterium group</taxon>
        <taxon>Agrobacterium</taxon>
        <taxon>Agrobacterium tumefaciens complex</taxon>
    </lineage>
</organism>
<dbReference type="InterPro" id="IPR014718">
    <property type="entry name" value="GH-type_carb-bd"/>
</dbReference>
<dbReference type="PIR" id="H98214">
    <property type="entry name" value="H98214"/>
</dbReference>
<evidence type="ECO:0008006" key="3">
    <source>
        <dbReference type="Google" id="ProtNLM"/>
    </source>
</evidence>
<dbReference type="DNASU" id="1136071"/>
<dbReference type="GO" id="GO:0016853">
    <property type="term" value="F:isomerase activity"/>
    <property type="evidence" value="ECO:0007669"/>
    <property type="project" value="InterPro"/>
</dbReference>
<dbReference type="InterPro" id="IPR011013">
    <property type="entry name" value="Gal_mutarotase_sf_dom"/>
</dbReference>
<proteinExistence type="predicted"/>
<reference evidence="1 2" key="2">
    <citation type="journal article" date="2001" name="Science">
        <title>Genome sequence of the plant pathogen and biotechnology agent Agrobacterium tumefaciens C58.</title>
        <authorList>
            <person name="Goodner B."/>
            <person name="Hinkle G."/>
            <person name="Gattung S."/>
            <person name="Miller N."/>
            <person name="Blanchard M."/>
            <person name="Qurollo B."/>
            <person name="Goldman B.S."/>
            <person name="Cao Y."/>
            <person name="Askenazi M."/>
            <person name="Halling C."/>
            <person name="Mullin L."/>
            <person name="Houmiel K."/>
            <person name="Gordon J."/>
            <person name="Vaudin M."/>
            <person name="Iartchouk O."/>
            <person name="Epp A."/>
            <person name="Liu F."/>
            <person name="Wollam C."/>
            <person name="Allinger M."/>
            <person name="Doughty D."/>
            <person name="Scott C."/>
            <person name="Lappas C."/>
            <person name="Markelz B."/>
            <person name="Flanagan C."/>
            <person name="Crowell C."/>
            <person name="Gurson J."/>
            <person name="Lomo C."/>
            <person name="Sear C."/>
            <person name="Strub G."/>
            <person name="Cielo C."/>
            <person name="Slater S."/>
        </authorList>
    </citation>
    <scope>NUCLEOTIDE SEQUENCE [LARGE SCALE GENOMIC DNA]</scope>
    <source>
        <strain evidence="2">C58 / ATCC 33970</strain>
    </source>
</reference>
<keyword evidence="2" id="KW-1185">Reference proteome</keyword>
<accession>A9CG75</accession>
<evidence type="ECO:0000313" key="1">
    <source>
        <dbReference type="EMBL" id="AAK89242.1"/>
    </source>
</evidence>